<proteinExistence type="predicted"/>
<dbReference type="OrthoDB" id="10526646at2759"/>
<gene>
    <name evidence="2" type="ORF">BU16DRAFT_530649</name>
</gene>
<protein>
    <recommendedName>
        <fullName evidence="4">Hydrophobin</fullName>
    </recommendedName>
</protein>
<sequence>MRFSILTVAAFVGASMALPNMLDRRIVFTCPADNIYAVCCPSTPGGLPTITSDVGCNAAAAVSDSSCAVRVCCDSIATEKVDGGRVSTGTDCVLA</sequence>
<reference evidence="2" key="1">
    <citation type="journal article" date="2020" name="Stud. Mycol.">
        <title>101 Dothideomycetes genomes: a test case for predicting lifestyles and emergence of pathogens.</title>
        <authorList>
            <person name="Haridas S."/>
            <person name="Albert R."/>
            <person name="Binder M."/>
            <person name="Bloem J."/>
            <person name="Labutti K."/>
            <person name="Salamov A."/>
            <person name="Andreopoulos B."/>
            <person name="Baker S."/>
            <person name="Barry K."/>
            <person name="Bills G."/>
            <person name="Bluhm B."/>
            <person name="Cannon C."/>
            <person name="Castanera R."/>
            <person name="Culley D."/>
            <person name="Daum C."/>
            <person name="Ezra D."/>
            <person name="Gonzalez J."/>
            <person name="Henrissat B."/>
            <person name="Kuo A."/>
            <person name="Liang C."/>
            <person name="Lipzen A."/>
            <person name="Lutzoni F."/>
            <person name="Magnuson J."/>
            <person name="Mondo S."/>
            <person name="Nolan M."/>
            <person name="Ohm R."/>
            <person name="Pangilinan J."/>
            <person name="Park H.-J."/>
            <person name="Ramirez L."/>
            <person name="Alfaro M."/>
            <person name="Sun H."/>
            <person name="Tritt A."/>
            <person name="Yoshinaga Y."/>
            <person name="Zwiers L.-H."/>
            <person name="Turgeon B."/>
            <person name="Goodwin S."/>
            <person name="Spatafora J."/>
            <person name="Crous P."/>
            <person name="Grigoriev I."/>
        </authorList>
    </citation>
    <scope>NUCLEOTIDE SEQUENCE</scope>
    <source>
        <strain evidence="2">CBS 269.34</strain>
    </source>
</reference>
<feature type="signal peptide" evidence="1">
    <location>
        <begin position="1"/>
        <end position="17"/>
    </location>
</feature>
<evidence type="ECO:0000313" key="3">
    <source>
        <dbReference type="Proteomes" id="UP000799750"/>
    </source>
</evidence>
<organism evidence="2 3">
    <name type="scientific">Lophium mytilinum</name>
    <dbReference type="NCBI Taxonomy" id="390894"/>
    <lineage>
        <taxon>Eukaryota</taxon>
        <taxon>Fungi</taxon>
        <taxon>Dikarya</taxon>
        <taxon>Ascomycota</taxon>
        <taxon>Pezizomycotina</taxon>
        <taxon>Dothideomycetes</taxon>
        <taxon>Pleosporomycetidae</taxon>
        <taxon>Mytilinidiales</taxon>
        <taxon>Mytilinidiaceae</taxon>
        <taxon>Lophium</taxon>
    </lineage>
</organism>
<evidence type="ECO:0000256" key="1">
    <source>
        <dbReference type="SAM" id="SignalP"/>
    </source>
</evidence>
<feature type="chain" id="PRO_5025530282" description="Hydrophobin" evidence="1">
    <location>
        <begin position="18"/>
        <end position="95"/>
    </location>
</feature>
<accession>A0A6A6QHG7</accession>
<dbReference type="EMBL" id="MU004196">
    <property type="protein sequence ID" value="KAF2491083.1"/>
    <property type="molecule type" value="Genomic_DNA"/>
</dbReference>
<evidence type="ECO:0000313" key="2">
    <source>
        <dbReference type="EMBL" id="KAF2491083.1"/>
    </source>
</evidence>
<evidence type="ECO:0008006" key="4">
    <source>
        <dbReference type="Google" id="ProtNLM"/>
    </source>
</evidence>
<dbReference type="Proteomes" id="UP000799750">
    <property type="component" value="Unassembled WGS sequence"/>
</dbReference>
<dbReference type="AlphaFoldDB" id="A0A6A6QHG7"/>
<name>A0A6A6QHG7_9PEZI</name>
<keyword evidence="1" id="KW-0732">Signal</keyword>
<keyword evidence="3" id="KW-1185">Reference proteome</keyword>